<dbReference type="EMBL" id="LWLG01000004">
    <property type="protein sequence ID" value="OAQ20942.1"/>
    <property type="molecule type" value="Genomic_DNA"/>
</dbReference>
<evidence type="ECO:0000256" key="7">
    <source>
        <dbReference type="ARBA" id="ARBA00022833"/>
    </source>
</evidence>
<dbReference type="SMART" id="SM00382">
    <property type="entry name" value="AAA"/>
    <property type="match status" value="1"/>
</dbReference>
<dbReference type="InterPro" id="IPR006171">
    <property type="entry name" value="TOPRIM_dom"/>
</dbReference>
<proteinExistence type="inferred from homology"/>
<dbReference type="OrthoDB" id="9804262at2"/>
<dbReference type="InterPro" id="IPR013497">
    <property type="entry name" value="Topo_IA_cen"/>
</dbReference>
<dbReference type="PROSITE" id="PS51192">
    <property type="entry name" value="HELICASE_ATP_BIND_1"/>
    <property type="match status" value="1"/>
</dbReference>
<dbReference type="GO" id="GO:0160097">
    <property type="term" value="F:reverse gyrase activity"/>
    <property type="evidence" value="ECO:0007669"/>
    <property type="project" value="UniProtKB-UniRule"/>
</dbReference>
<dbReference type="SMART" id="SM00493">
    <property type="entry name" value="TOPRIM"/>
    <property type="match status" value="1"/>
</dbReference>
<keyword evidence="7 14" id="KW-0862">Zinc</keyword>
<dbReference type="SMART" id="SM00487">
    <property type="entry name" value="DEXDc"/>
    <property type="match status" value="1"/>
</dbReference>
<keyword evidence="5 14" id="KW-0547">Nucleotide-binding</keyword>
<dbReference type="STRING" id="999894.TDIS_0868"/>
<evidence type="ECO:0000259" key="19">
    <source>
        <dbReference type="PROSITE" id="PS52039"/>
    </source>
</evidence>
<evidence type="ECO:0000256" key="14">
    <source>
        <dbReference type="HAMAP-Rule" id="MF_01125"/>
    </source>
</evidence>
<evidence type="ECO:0000256" key="10">
    <source>
        <dbReference type="ARBA" id="ARBA00023125"/>
    </source>
</evidence>
<dbReference type="Pfam" id="PF17915">
    <property type="entry name" value="zf_Rg"/>
    <property type="match status" value="1"/>
</dbReference>
<dbReference type="HAMAP" id="MF_01125">
    <property type="entry name" value="Reverse_gyrase"/>
    <property type="match status" value="1"/>
</dbReference>
<dbReference type="GO" id="GO:0008094">
    <property type="term" value="F:ATP-dependent activity, acting on DNA"/>
    <property type="evidence" value="ECO:0007669"/>
    <property type="project" value="UniProtKB-UniRule"/>
</dbReference>
<protein>
    <recommendedName>
        <fullName evidence="14 15">Reverse gyrase</fullName>
        <ecNumber evidence="14">5.6.2.-</ecNumber>
    </recommendedName>
</protein>
<dbReference type="GO" id="GO:0008270">
    <property type="term" value="F:zinc ion binding"/>
    <property type="evidence" value="ECO:0007669"/>
    <property type="project" value="UniProtKB-UniRule"/>
</dbReference>
<evidence type="ECO:0000313" key="21">
    <source>
        <dbReference type="Proteomes" id="UP000078390"/>
    </source>
</evidence>
<comment type="function">
    <text evidence="15">Modifies the topological state of DNA by introducing positive supercoils in an ATP-dependent process, increasing the linking number in steps of +1. Binds to single-stranded DNA, transiently cleaves and then rejoins the ends, introducing a positive supercoil in the process. The scissile phosphodiester is attacked by the catalytic tyrosine of the enzyme, resulting in the formation of a DNA-(5'-phosphotyrosyl)-enzyme intermediate. Involved in rewinding DNA strands in regions of the chromosome that have opened up to allow replication, transcription, DNA repair and/or for DNA protection.</text>
</comment>
<evidence type="ECO:0000259" key="18">
    <source>
        <dbReference type="PROSITE" id="PS52036"/>
    </source>
</evidence>
<keyword evidence="3 14" id="KW-0963">Cytoplasm</keyword>
<comment type="cofactor">
    <cofactor evidence="14">
        <name>Zn(2+)</name>
        <dbReference type="ChEBI" id="CHEBI:29105"/>
    </cofactor>
    <text evidence="14">Binds 1 or 2 zinc ions per subunit.</text>
</comment>
<dbReference type="SMART" id="SM00437">
    <property type="entry name" value="TOP1Ac"/>
    <property type="match status" value="1"/>
</dbReference>
<dbReference type="SMART" id="SM00436">
    <property type="entry name" value="TOP1Bc"/>
    <property type="match status" value="1"/>
</dbReference>
<dbReference type="EC" id="5.6.2.-" evidence="14"/>
<keyword evidence="14" id="KW-0378">Hydrolase</keyword>
<dbReference type="InterPro" id="IPR011545">
    <property type="entry name" value="DEAD/DEAH_box_helicase_dom"/>
</dbReference>
<comment type="subunit">
    <text evidence="2 14">Monomer.</text>
</comment>
<comment type="subcellular location">
    <subcellularLocation>
        <location evidence="1 14">Cytoplasm</location>
    </subcellularLocation>
</comment>
<feature type="domain" description="Toprim" evidence="16">
    <location>
        <begin position="575"/>
        <end position="731"/>
    </location>
</feature>
<feature type="domain" description="RG N-terminal-type" evidence="18">
    <location>
        <begin position="1"/>
        <end position="38"/>
    </location>
</feature>
<evidence type="ECO:0000256" key="6">
    <source>
        <dbReference type="ARBA" id="ARBA00022771"/>
    </source>
</evidence>
<dbReference type="InterPro" id="IPR023405">
    <property type="entry name" value="Topo_IA_core_domain"/>
</dbReference>
<dbReference type="GO" id="GO:0005737">
    <property type="term" value="C:cytoplasm"/>
    <property type="evidence" value="ECO:0007669"/>
    <property type="project" value="UniProtKB-SubCell"/>
</dbReference>
<feature type="domain" description="Topo IA-type catalytic" evidence="19">
    <location>
        <begin position="747"/>
        <end position="1141"/>
    </location>
</feature>
<feature type="domain" description="Helicase ATP-binding" evidence="17">
    <location>
        <begin position="84"/>
        <end position="273"/>
    </location>
</feature>
<dbReference type="PANTHER" id="PTHR43505:SF1">
    <property type="entry name" value="REVERSE GYRASE"/>
    <property type="match status" value="1"/>
</dbReference>
<keyword evidence="4 14" id="KW-0479">Metal-binding</keyword>
<dbReference type="Gene3D" id="3.40.50.140">
    <property type="match status" value="1"/>
</dbReference>
<name>A0A179D670_9BACT</name>
<dbReference type="PRINTS" id="PR00417">
    <property type="entry name" value="PRTPISMRASEI"/>
</dbReference>
<dbReference type="Gene3D" id="1.10.460.10">
    <property type="entry name" value="Topoisomerase I, domain 2"/>
    <property type="match status" value="1"/>
</dbReference>
<organism evidence="20 21">
    <name type="scientific">Thermosulfurimonas dismutans</name>
    <dbReference type="NCBI Taxonomy" id="999894"/>
    <lineage>
        <taxon>Bacteria</taxon>
        <taxon>Pseudomonadati</taxon>
        <taxon>Thermodesulfobacteriota</taxon>
        <taxon>Thermodesulfobacteria</taxon>
        <taxon>Thermodesulfobacteriales</taxon>
        <taxon>Thermodesulfobacteriaceae</taxon>
        <taxon>Thermosulfurimonas</taxon>
    </lineage>
</organism>
<comment type="similarity">
    <text evidence="14">In the C-terminal section; belongs to the type IA topoisomerase family.</text>
</comment>
<evidence type="ECO:0000256" key="8">
    <source>
        <dbReference type="ARBA" id="ARBA00022840"/>
    </source>
</evidence>
<dbReference type="PANTHER" id="PTHR43505">
    <property type="entry name" value="REVERSE GYRASE"/>
    <property type="match status" value="1"/>
</dbReference>
<comment type="caution">
    <text evidence="20">The sequence shown here is derived from an EMBL/GenBank/DDBJ whole genome shotgun (WGS) entry which is preliminary data.</text>
</comment>
<evidence type="ECO:0000256" key="1">
    <source>
        <dbReference type="ARBA" id="ARBA00004496"/>
    </source>
</evidence>
<dbReference type="InterPro" id="IPR003593">
    <property type="entry name" value="AAA+_ATPase"/>
</dbReference>
<dbReference type="Pfam" id="PF00270">
    <property type="entry name" value="DEAD"/>
    <property type="match status" value="1"/>
</dbReference>
<dbReference type="GO" id="GO:0006260">
    <property type="term" value="P:DNA replication"/>
    <property type="evidence" value="ECO:0007669"/>
    <property type="project" value="UniProtKB-UniRule"/>
</dbReference>
<dbReference type="CDD" id="cd00186">
    <property type="entry name" value="TOP1Ac"/>
    <property type="match status" value="1"/>
</dbReference>
<dbReference type="GO" id="GO:0003677">
    <property type="term" value="F:DNA binding"/>
    <property type="evidence" value="ECO:0007669"/>
    <property type="project" value="UniProtKB-UniRule"/>
</dbReference>
<dbReference type="Pfam" id="PF01751">
    <property type="entry name" value="Toprim"/>
    <property type="match status" value="1"/>
</dbReference>
<evidence type="ECO:0000259" key="17">
    <source>
        <dbReference type="PROSITE" id="PS51192"/>
    </source>
</evidence>
<dbReference type="InterPro" id="IPR013826">
    <property type="entry name" value="Topo_IA_cen_sub3"/>
</dbReference>
<accession>A0A179D670</accession>
<dbReference type="PROSITE" id="PS52039">
    <property type="entry name" value="TOPO_IA_2"/>
    <property type="match status" value="1"/>
</dbReference>
<evidence type="ECO:0000256" key="5">
    <source>
        <dbReference type="ARBA" id="ARBA00022741"/>
    </source>
</evidence>
<comment type="function">
    <text evidence="14">Modifies the topological state of DNA by introducing positive supercoils in an ATP-dependent process, increasing the linking number in steps of +1. Binds to single-stranded DNA, transiently cleaves and then rejoins the ends, introducing a positive supercoil in the process. The scissile phosphodiester is attacked by the catalytic tyrosine of the enzyme, resulting in the formation of a DNA-(5'-phosphotyrosyl)-enzyme intermediate. Probably involved in rewinding DNA strands in regions of the chromosome that have opened up to allow replication, transcription, DNA repair and/or for DNA protection.</text>
</comment>
<dbReference type="InterPro" id="IPR027417">
    <property type="entry name" value="P-loop_NTPase"/>
</dbReference>
<evidence type="ECO:0000259" key="16">
    <source>
        <dbReference type="PROSITE" id="PS50880"/>
    </source>
</evidence>
<feature type="region of interest" description="Topoisomerase I" evidence="14">
    <location>
        <begin position="571"/>
        <end position="1145"/>
    </location>
</feature>
<dbReference type="InterPro" id="IPR005736">
    <property type="entry name" value="Reverse_gyrase"/>
</dbReference>
<keyword evidence="6 14" id="KW-0863">Zinc-finger</keyword>
<gene>
    <name evidence="14" type="primary">rgy</name>
    <name evidence="20" type="ORF">TDIS_0868</name>
</gene>
<dbReference type="InterPro" id="IPR003601">
    <property type="entry name" value="Topo_IA_2"/>
</dbReference>
<comment type="domain">
    <text evidence="14">Introduction of positive supercoils requires the cooperation of both domains. The helicase-like domain probably does not directly unwind DNA, but more likely acts by driving ATP-dependent conformational changes within the whole enzyme. A beta hairpin in the 'latch' region of the N-terminal domain plays a regulatory role in the enzyme, repressing topoisomerase activity in the absence of ATP and preventing the enzyme from acting as an ATP-independent relaxing enzyme; it also helps to coordinate nucleotide hydrolysis by the ATPase domain with the supercoiling activity of the topoisomerase domain.</text>
</comment>
<keyword evidence="8 14" id="KW-0067">ATP-binding</keyword>
<dbReference type="SUPFAM" id="SSF52540">
    <property type="entry name" value="P-loop containing nucleoside triphosphate hydrolases"/>
    <property type="match status" value="2"/>
</dbReference>
<dbReference type="Gene3D" id="2.60.510.20">
    <property type="match status" value="1"/>
</dbReference>
<dbReference type="InterPro" id="IPR040569">
    <property type="entry name" value="Znf_Rg"/>
</dbReference>
<evidence type="ECO:0000256" key="13">
    <source>
        <dbReference type="ARBA" id="ARBA00049360"/>
    </source>
</evidence>
<evidence type="ECO:0000256" key="15">
    <source>
        <dbReference type="RuleBase" id="RU004026"/>
    </source>
</evidence>
<dbReference type="Gene3D" id="1.10.290.10">
    <property type="entry name" value="Topoisomerase I, domain 4"/>
    <property type="match status" value="1"/>
</dbReference>
<feature type="active site" description="O-(5'-phospho-DNA)-tyrosine intermediate" evidence="14">
    <location>
        <position position="890"/>
    </location>
</feature>
<dbReference type="SUPFAM" id="SSF56712">
    <property type="entry name" value="Prokaryotic type I DNA topoisomerase"/>
    <property type="match status" value="1"/>
</dbReference>
<dbReference type="RefSeq" id="WP_068669685.1">
    <property type="nucleotide sequence ID" value="NZ_LWLG01000004.1"/>
</dbReference>
<dbReference type="NCBIfam" id="TIGR01054">
    <property type="entry name" value="rgy"/>
    <property type="match status" value="1"/>
</dbReference>
<dbReference type="InterPro" id="IPR014001">
    <property type="entry name" value="Helicase_ATP-bd"/>
</dbReference>
<feature type="binding site" evidence="14">
    <location>
        <position position="80"/>
    </location>
    <ligand>
        <name>ATP</name>
        <dbReference type="ChEBI" id="CHEBI:30616"/>
    </ligand>
</feature>
<dbReference type="InterPro" id="IPR013824">
    <property type="entry name" value="Topo_IA_cen_sub1"/>
</dbReference>
<evidence type="ECO:0000256" key="9">
    <source>
        <dbReference type="ARBA" id="ARBA00023029"/>
    </source>
</evidence>
<keyword evidence="10 14" id="KW-0238">DNA-binding</keyword>
<dbReference type="InterPro" id="IPR003602">
    <property type="entry name" value="Topo_IA_DNA-bd_dom"/>
</dbReference>
<reference evidence="20 21" key="1">
    <citation type="submission" date="2016-04" db="EMBL/GenBank/DDBJ databases">
        <title>Genome analysis of Thermosulfurimonas dismutans, the first thermophilic sulfur-disproportionating bacterium of the phylum Thermodesulfobacteria.</title>
        <authorList>
            <person name="Mardanov A.V."/>
            <person name="Beletsky A.V."/>
            <person name="Kadnikov V.V."/>
            <person name="Slobodkin A.I."/>
            <person name="Ravin N.V."/>
        </authorList>
    </citation>
    <scope>NUCLEOTIDE SEQUENCE [LARGE SCALE GENOMIC DNA]</scope>
    <source>
        <strain evidence="20 21">S95</strain>
    </source>
</reference>
<dbReference type="Proteomes" id="UP000078390">
    <property type="component" value="Unassembled WGS sequence"/>
</dbReference>
<dbReference type="GO" id="GO:0016887">
    <property type="term" value="F:ATP hydrolysis activity"/>
    <property type="evidence" value="ECO:0007669"/>
    <property type="project" value="RHEA"/>
</dbReference>
<evidence type="ECO:0000256" key="4">
    <source>
        <dbReference type="ARBA" id="ARBA00022723"/>
    </source>
</evidence>
<evidence type="ECO:0000256" key="2">
    <source>
        <dbReference type="ARBA" id="ARBA00011245"/>
    </source>
</evidence>
<comment type="miscellaneous">
    <text evidence="14">This enzyme is the only unique feature of hyperthermophilic bacteria/archaea known and seems to be essential for adaptation to life at high temperatures. It may play a role in stabilization of DNA at high temperatures.</text>
</comment>
<evidence type="ECO:0000313" key="20">
    <source>
        <dbReference type="EMBL" id="OAQ20942.1"/>
    </source>
</evidence>
<evidence type="ECO:0000256" key="12">
    <source>
        <dbReference type="ARBA" id="ARBA00043976"/>
    </source>
</evidence>
<keyword evidence="21" id="KW-1185">Reference proteome</keyword>
<comment type="catalytic activity">
    <reaction evidence="13 14 15">
        <text>ATP + H2O = ADP + phosphate + H(+)</text>
        <dbReference type="Rhea" id="RHEA:13065"/>
        <dbReference type="ChEBI" id="CHEBI:15377"/>
        <dbReference type="ChEBI" id="CHEBI:15378"/>
        <dbReference type="ChEBI" id="CHEBI:30616"/>
        <dbReference type="ChEBI" id="CHEBI:43474"/>
        <dbReference type="ChEBI" id="CHEBI:456216"/>
    </reaction>
</comment>
<dbReference type="PATRIC" id="fig|999894.6.peg.864"/>
<dbReference type="GO" id="GO:0005524">
    <property type="term" value="F:ATP binding"/>
    <property type="evidence" value="ECO:0007669"/>
    <property type="project" value="UniProtKB-UniRule"/>
</dbReference>
<dbReference type="GO" id="GO:0006265">
    <property type="term" value="P:DNA topological change"/>
    <property type="evidence" value="ECO:0007669"/>
    <property type="project" value="UniProtKB-UniRule"/>
</dbReference>
<dbReference type="PROSITE" id="PS50880">
    <property type="entry name" value="TOPRIM"/>
    <property type="match status" value="1"/>
</dbReference>
<dbReference type="Pfam" id="PF01131">
    <property type="entry name" value="Topoisom_bac"/>
    <property type="match status" value="1"/>
</dbReference>
<evidence type="ECO:0000256" key="11">
    <source>
        <dbReference type="ARBA" id="ARBA00023235"/>
    </source>
</evidence>
<evidence type="ECO:0000256" key="3">
    <source>
        <dbReference type="ARBA" id="ARBA00022490"/>
    </source>
</evidence>
<dbReference type="PROSITE" id="PS52036">
    <property type="entry name" value="ZF_RG_N"/>
    <property type="match status" value="1"/>
</dbReference>
<dbReference type="Gene3D" id="3.40.50.300">
    <property type="entry name" value="P-loop containing nucleotide triphosphate hydrolases"/>
    <property type="match status" value="2"/>
</dbReference>
<keyword evidence="9 14" id="KW-0799">Topoisomerase</keyword>
<comment type="similarity">
    <text evidence="12 14">In the N-terminal section; belongs to the DEAD box helicase family. DDVD subfamily.</text>
</comment>
<keyword evidence="11 14" id="KW-0413">Isomerase</keyword>
<dbReference type="AlphaFoldDB" id="A0A179D670"/>
<sequence length="1145" mass="130697">MLFKIAHGCPNCGHEISDTRLAQGLPCETCLPELKNHPCQALEENRKLLGFEPFCRVEKELVRFQEAFEKALGLKPSSLQLSWAKRLFLGESFAIVAPTGTGKTTFGLLSLLLLPGKNLILVPTRLLCEQLAARLLEMAEKIGLQRSILAYRGRKKEKEAFLSGDYEILVATSAFMYKQAEEFQKASFSLVFVDDVDAFLKNSRHVETLFKILGFTEEELSLALKKGKTPEDYERLKIIRSRAGRGQLLLSSATLKPRGARLALFQNLLGFDIQRAVSSLRNITDTYEVLTRERLLQRATELIKVLGSGGLVFLSEEFGKDRVEDVTQFLRSQGIKAISYLEEKPEKLMARLRAGEFEVAVGLSHLSNPLVRGIDLPEILRYAVFVGVPKHVFPLKLEDTPARLQNLLSALLPLFENDDQLTALSYLRYLKSYFTLRAEDLHRYPRLAKRIREIRNFLEKHLNDPAFQERLKQSEEVFLEETDDGLRVVVGDAATYLQASGRVSRLSAGRVLPGLSLVLAEDSKAFVSLVHRLTFFLGEPPAFIPLSKLDLAEESRKLTEARKDTRKGQTLEVKSTLLVVESPHKARTIASFWGRPSQRRLGSLTVYEIPTENGLLMVTASLGHVFNLSRRRGIFGVQKADGAFVPIFDTIKRCRETGEELIDPEEVRERCPGEVLDKGEILSALSRLAFTVDEVFIGSDPDAEGEKIAYDLFITLRPFQRNIKRLEFHEVTPRALKEALSTPRDFNLPRVKAQLARRVADRWVGFTLSRYLWRVFSRRGLSAGRVQTPVLGWVIERAREASRRKYRLSFYLSGRRFDREFEDAKEARRAFEKLSTLKWHLLEFREETLQAPPPFTTDSVLEEAHARLGLSSRKTMELLQQLFESGLITYHRTDSTRVSEAGRFQVARPYIEKTLGAEYFRPRGWADSGAHEAIRPTRPWDTGELRSRVAHGLLHLEEERTAIRLYDLIFRRFMASQCRNTVVKKARLLFKAEDFKWEEEVPVEILVQGFEKFWDRIELFSPEGSAQPEKVTLSAISAVPLFTEGTLVQEMKRRGLGRPSTYAEIVSTLLHRHYVKPIKAGRLVPTHLGKEVYETLRQAFPHYVSEEFTRELETLMDRIEEGQSDWQEVCITLKELVKNEDPSSI</sequence>